<accession>A0A7W5ZJT9</accession>
<evidence type="ECO:0000313" key="3">
    <source>
        <dbReference type="Proteomes" id="UP000541352"/>
    </source>
</evidence>
<proteinExistence type="predicted"/>
<dbReference type="EMBL" id="JACIBY010000004">
    <property type="protein sequence ID" value="MBB3838460.1"/>
    <property type="molecule type" value="Genomic_DNA"/>
</dbReference>
<dbReference type="Proteomes" id="UP000541352">
    <property type="component" value="Unassembled WGS sequence"/>
</dbReference>
<keyword evidence="1" id="KW-0732">Signal</keyword>
<evidence type="ECO:0000256" key="1">
    <source>
        <dbReference type="SAM" id="SignalP"/>
    </source>
</evidence>
<feature type="chain" id="PRO_5031533427" evidence="1">
    <location>
        <begin position="24"/>
        <end position="229"/>
    </location>
</feature>
<comment type="caution">
    <text evidence="2">The sequence shown here is derived from an EMBL/GenBank/DDBJ whole genome shotgun (WGS) entry which is preliminary data.</text>
</comment>
<keyword evidence="3" id="KW-1185">Reference proteome</keyword>
<evidence type="ECO:0000313" key="2">
    <source>
        <dbReference type="EMBL" id="MBB3838460.1"/>
    </source>
</evidence>
<gene>
    <name evidence="2" type="ORF">FHS57_002465</name>
</gene>
<dbReference type="RefSeq" id="WP_183973916.1">
    <property type="nucleotide sequence ID" value="NZ_JACIBY010000004.1"/>
</dbReference>
<sequence>MKTRNKIALLLTVTLALGMQLRAQVTIAYCKLGGGCKFYQTQYTYAQLDGMFNYLGTFEKDKGTLVFFKNKQNQDVHYPDTKRNLKELHAYFGGKGEPPVAKGGTVPFEAVIQPEDGNWVAITEPAVTKNCSPQLATQLKSTVGLKSGNKTFKKPFTPEDLLPPKTPWVTNAPNSYKAIILPETKPTIKSVYDFEVVTTKEIKGALHVSFQIPTQAACEVTTNFTFKRK</sequence>
<name>A0A7W5ZJT9_9BACT</name>
<protein>
    <submittedName>
        <fullName evidence="2">Uncharacterized protein</fullName>
    </submittedName>
</protein>
<feature type="signal peptide" evidence="1">
    <location>
        <begin position="1"/>
        <end position="23"/>
    </location>
</feature>
<dbReference type="AlphaFoldDB" id="A0A7W5ZJT9"/>
<reference evidence="2 3" key="1">
    <citation type="submission" date="2020-08" db="EMBL/GenBank/DDBJ databases">
        <title>Genomic Encyclopedia of Type Strains, Phase IV (KMG-IV): sequencing the most valuable type-strain genomes for metagenomic binning, comparative biology and taxonomic classification.</title>
        <authorList>
            <person name="Goeker M."/>
        </authorList>
    </citation>
    <scope>NUCLEOTIDE SEQUENCE [LARGE SCALE GENOMIC DNA]</scope>
    <source>
        <strain evidence="2 3">DSM 17976</strain>
    </source>
</reference>
<organism evidence="2 3">
    <name type="scientific">Runella defluvii</name>
    <dbReference type="NCBI Taxonomy" id="370973"/>
    <lineage>
        <taxon>Bacteria</taxon>
        <taxon>Pseudomonadati</taxon>
        <taxon>Bacteroidota</taxon>
        <taxon>Cytophagia</taxon>
        <taxon>Cytophagales</taxon>
        <taxon>Spirosomataceae</taxon>
        <taxon>Runella</taxon>
    </lineage>
</organism>